<evidence type="ECO:0000256" key="7">
    <source>
        <dbReference type="SAM" id="MobiDB-lite"/>
    </source>
</evidence>
<feature type="compositionally biased region" description="Low complexity" evidence="7">
    <location>
        <begin position="393"/>
        <end position="406"/>
    </location>
</feature>
<protein>
    <submittedName>
        <fullName evidence="9">G7514 protein</fullName>
    </submittedName>
</protein>
<dbReference type="Proteomes" id="UP001497392">
    <property type="component" value="Unassembled WGS sequence"/>
</dbReference>
<dbReference type="EMBL" id="CAXHTA020000011">
    <property type="protein sequence ID" value="CAL5224774.1"/>
    <property type="molecule type" value="Genomic_DNA"/>
</dbReference>
<dbReference type="PANTHER" id="PTHR12428">
    <property type="entry name" value="OXA1"/>
    <property type="match status" value="1"/>
</dbReference>
<evidence type="ECO:0000256" key="6">
    <source>
        <dbReference type="RuleBase" id="RU003945"/>
    </source>
</evidence>
<dbReference type="InterPro" id="IPR047196">
    <property type="entry name" value="YidC_ALB_C"/>
</dbReference>
<feature type="region of interest" description="Disordered" evidence="7">
    <location>
        <begin position="418"/>
        <end position="491"/>
    </location>
</feature>
<organism evidence="9 10">
    <name type="scientific">Coccomyxa viridis</name>
    <dbReference type="NCBI Taxonomy" id="1274662"/>
    <lineage>
        <taxon>Eukaryota</taxon>
        <taxon>Viridiplantae</taxon>
        <taxon>Chlorophyta</taxon>
        <taxon>core chlorophytes</taxon>
        <taxon>Trebouxiophyceae</taxon>
        <taxon>Trebouxiophyceae incertae sedis</taxon>
        <taxon>Coccomyxaceae</taxon>
        <taxon>Coccomyxa</taxon>
    </lineage>
</organism>
<evidence type="ECO:0000256" key="5">
    <source>
        <dbReference type="ARBA" id="ARBA00023136"/>
    </source>
</evidence>
<evidence type="ECO:0000313" key="9">
    <source>
        <dbReference type="EMBL" id="CAL5224774.1"/>
    </source>
</evidence>
<comment type="similarity">
    <text evidence="2">Belongs to the OXA1/ALB3/YidC (TC 2.A.9.2) family.</text>
</comment>
<proteinExistence type="inferred from homology"/>
<dbReference type="InterPro" id="IPR001708">
    <property type="entry name" value="YidC/ALB3/OXA1/COX18"/>
</dbReference>
<gene>
    <name evidence="9" type="primary">g7514</name>
    <name evidence="9" type="ORF">VP750_LOCUS6433</name>
</gene>
<dbReference type="PANTHER" id="PTHR12428:SF14">
    <property type="entry name" value="ALBINO3-LIKE PROTEIN 1, CHLOROPLASTIC"/>
    <property type="match status" value="1"/>
</dbReference>
<name>A0ABP1G0G3_9CHLO</name>
<dbReference type="Pfam" id="PF02096">
    <property type="entry name" value="60KD_IMP"/>
    <property type="match status" value="1"/>
</dbReference>
<evidence type="ECO:0000256" key="3">
    <source>
        <dbReference type="ARBA" id="ARBA00022692"/>
    </source>
</evidence>
<dbReference type="InterPro" id="IPR028055">
    <property type="entry name" value="YidC/Oxa/ALB_C"/>
</dbReference>
<reference evidence="9 10" key="1">
    <citation type="submission" date="2024-06" db="EMBL/GenBank/DDBJ databases">
        <authorList>
            <person name="Kraege A."/>
            <person name="Thomma B."/>
        </authorList>
    </citation>
    <scope>NUCLEOTIDE SEQUENCE [LARGE SCALE GENOMIC DNA]</scope>
</reference>
<accession>A0ABP1G0G3</accession>
<evidence type="ECO:0000256" key="2">
    <source>
        <dbReference type="ARBA" id="ARBA00010583"/>
    </source>
</evidence>
<comment type="similarity">
    <text evidence="6">Belongs to the OXA1/ALB3/YidC family.</text>
</comment>
<evidence type="ECO:0000259" key="8">
    <source>
        <dbReference type="Pfam" id="PF02096"/>
    </source>
</evidence>
<keyword evidence="10" id="KW-1185">Reference proteome</keyword>
<comment type="caution">
    <text evidence="9">The sequence shown here is derived from an EMBL/GenBank/DDBJ whole genome shotgun (WGS) entry which is preliminary data.</text>
</comment>
<feature type="compositionally biased region" description="Basic and acidic residues" evidence="7">
    <location>
        <begin position="435"/>
        <end position="446"/>
    </location>
</feature>
<evidence type="ECO:0000256" key="1">
    <source>
        <dbReference type="ARBA" id="ARBA00004141"/>
    </source>
</evidence>
<sequence>MALRCTCSPLALRNAQQATPSGRMALTVPAALPGSSGLSRRTPVRHGRRSVAVQASLYGAEEPLRRAAEALVGSSGPSALDHLAAKLTVSMMTLADVAAATLPEGVTDAAASAGAAVQSATDAAADTITKKDNGWFGFLTGPLETVLKALDSGLSNIGVPYSYGFAIILLTVLVKGLTFPLSKKQVESTVAIQALQPKVKEIQEKYKGRDPKEAQVEIARLYQEAKVNPLAGCLPTLITLPVWIGLYRALSNVADEGLLTDGFFWIPSLAGPTSMAAQKAGGGSWLFPLQNGAPPIGWHDASAYLVLPVLLVVSQYVSQKVISPPSTDPSQQSTQWILKFLPLMIGWFSLNVPSGLTIYWFINNILSTAQQLWLKQNTAPPEIATATAGGSGRSQSSASSSSSSFSNGNVIDVDATAVEEKRLQSNPRGKKKGEKFRQLKEQEAAKKQTTAQKQSGGADVQSRAPTTTQSKADDPKVPDAPPSKNNSNGGA</sequence>
<keyword evidence="4" id="KW-1133">Transmembrane helix</keyword>
<dbReference type="NCBIfam" id="TIGR03592">
    <property type="entry name" value="yidC_oxa1_cterm"/>
    <property type="match status" value="1"/>
</dbReference>
<evidence type="ECO:0000313" key="10">
    <source>
        <dbReference type="Proteomes" id="UP001497392"/>
    </source>
</evidence>
<comment type="subcellular location">
    <subcellularLocation>
        <location evidence="1 6">Membrane</location>
        <topology evidence="1 6">Multi-pass membrane protein</topology>
    </subcellularLocation>
</comment>
<dbReference type="CDD" id="cd20070">
    <property type="entry name" value="5TM_YidC_Alb3"/>
    <property type="match status" value="1"/>
</dbReference>
<feature type="domain" description="Membrane insertase YidC/Oxa/ALB C-terminal" evidence="8">
    <location>
        <begin position="163"/>
        <end position="375"/>
    </location>
</feature>
<feature type="region of interest" description="Disordered" evidence="7">
    <location>
        <begin position="384"/>
        <end position="406"/>
    </location>
</feature>
<dbReference type="PRINTS" id="PR00701">
    <property type="entry name" value="60KDINNERMP"/>
</dbReference>
<evidence type="ECO:0000256" key="4">
    <source>
        <dbReference type="ARBA" id="ARBA00022989"/>
    </source>
</evidence>
<keyword evidence="3 6" id="KW-0812">Transmembrane</keyword>
<keyword evidence="5" id="KW-0472">Membrane</keyword>